<accession>A0AAV6IRI9</accession>
<comment type="caution">
    <text evidence="2">The sequence shown here is derived from an EMBL/GenBank/DDBJ whole genome shotgun (WGS) entry which is preliminary data.</text>
</comment>
<name>A0AAV6IRI9_9ERIC</name>
<feature type="region of interest" description="Disordered" evidence="1">
    <location>
        <begin position="68"/>
        <end position="94"/>
    </location>
</feature>
<protein>
    <submittedName>
        <fullName evidence="2">Uncharacterized protein</fullName>
    </submittedName>
</protein>
<sequence length="94" mass="10563">MDLLGLLTQQYQGLTSYLDRFGGRLDAIDTKLETIDQYNSLFVKLFANLQEKVTTLSSNVQQLEDKFDLEFPPPAHDDDDMEQAGIDASDGDAF</sequence>
<keyword evidence="3" id="KW-1185">Reference proteome</keyword>
<organism evidence="2 3">
    <name type="scientific">Rhododendron griersonianum</name>
    <dbReference type="NCBI Taxonomy" id="479676"/>
    <lineage>
        <taxon>Eukaryota</taxon>
        <taxon>Viridiplantae</taxon>
        <taxon>Streptophyta</taxon>
        <taxon>Embryophyta</taxon>
        <taxon>Tracheophyta</taxon>
        <taxon>Spermatophyta</taxon>
        <taxon>Magnoliopsida</taxon>
        <taxon>eudicotyledons</taxon>
        <taxon>Gunneridae</taxon>
        <taxon>Pentapetalae</taxon>
        <taxon>asterids</taxon>
        <taxon>Ericales</taxon>
        <taxon>Ericaceae</taxon>
        <taxon>Ericoideae</taxon>
        <taxon>Rhodoreae</taxon>
        <taxon>Rhododendron</taxon>
    </lineage>
</organism>
<dbReference type="AlphaFoldDB" id="A0AAV6IRI9"/>
<dbReference type="Proteomes" id="UP000823749">
    <property type="component" value="Chromosome 9"/>
</dbReference>
<evidence type="ECO:0000313" key="2">
    <source>
        <dbReference type="EMBL" id="KAG5531341.1"/>
    </source>
</evidence>
<proteinExistence type="predicted"/>
<evidence type="ECO:0000256" key="1">
    <source>
        <dbReference type="SAM" id="MobiDB-lite"/>
    </source>
</evidence>
<dbReference type="EMBL" id="JACTNZ010000009">
    <property type="protein sequence ID" value="KAG5531341.1"/>
    <property type="molecule type" value="Genomic_DNA"/>
</dbReference>
<reference evidence="2" key="1">
    <citation type="submission" date="2020-08" db="EMBL/GenBank/DDBJ databases">
        <title>Plant Genome Project.</title>
        <authorList>
            <person name="Zhang R.-G."/>
        </authorList>
    </citation>
    <scope>NUCLEOTIDE SEQUENCE</scope>
    <source>
        <strain evidence="2">WSP0</strain>
        <tissue evidence="2">Leaf</tissue>
    </source>
</reference>
<gene>
    <name evidence="2" type="ORF">RHGRI_026083</name>
</gene>
<evidence type="ECO:0000313" key="3">
    <source>
        <dbReference type="Proteomes" id="UP000823749"/>
    </source>
</evidence>